<organism evidence="3 4">
    <name type="scientific">Brevibacterium paucivorans</name>
    <dbReference type="NCBI Taxonomy" id="170994"/>
    <lineage>
        <taxon>Bacteria</taxon>
        <taxon>Bacillati</taxon>
        <taxon>Actinomycetota</taxon>
        <taxon>Actinomycetes</taxon>
        <taxon>Micrococcales</taxon>
        <taxon>Brevibacteriaceae</taxon>
        <taxon>Brevibacterium</taxon>
    </lineage>
</organism>
<dbReference type="Proteomes" id="UP000235598">
    <property type="component" value="Unassembled WGS sequence"/>
</dbReference>
<evidence type="ECO:0000256" key="1">
    <source>
        <dbReference type="SAM" id="MobiDB-lite"/>
    </source>
</evidence>
<evidence type="ECO:0000256" key="2">
    <source>
        <dbReference type="SAM" id="Phobius"/>
    </source>
</evidence>
<protein>
    <submittedName>
        <fullName evidence="3">Uncharacterized protein</fullName>
    </submittedName>
</protein>
<evidence type="ECO:0000313" key="3">
    <source>
        <dbReference type="EMBL" id="PMD04447.1"/>
    </source>
</evidence>
<accession>A0A2N6VK27</accession>
<feature type="non-terminal residue" evidence="3">
    <location>
        <position position="1"/>
    </location>
</feature>
<dbReference type="EMBL" id="PNHK01000059">
    <property type="protein sequence ID" value="PMD04447.1"/>
    <property type="molecule type" value="Genomic_DNA"/>
</dbReference>
<gene>
    <name evidence="3" type="ORF">CJ199_12020</name>
</gene>
<dbReference type="AlphaFoldDB" id="A0A2N6VK27"/>
<comment type="caution">
    <text evidence="3">The sequence shown here is derived from an EMBL/GenBank/DDBJ whole genome shotgun (WGS) entry which is preliminary data.</text>
</comment>
<keyword evidence="2" id="KW-0472">Membrane</keyword>
<reference evidence="3 4" key="1">
    <citation type="submission" date="2017-09" db="EMBL/GenBank/DDBJ databases">
        <title>Bacterial strain isolated from the female urinary microbiota.</title>
        <authorList>
            <person name="Thomas-White K."/>
            <person name="Kumar N."/>
            <person name="Forster S."/>
            <person name="Putonti C."/>
            <person name="Lawley T."/>
            <person name="Wolfe A.J."/>
        </authorList>
    </citation>
    <scope>NUCLEOTIDE SEQUENCE [LARGE SCALE GENOMIC DNA]</scope>
    <source>
        <strain evidence="3 4">UMB1301</strain>
    </source>
</reference>
<feature type="compositionally biased region" description="Polar residues" evidence="1">
    <location>
        <begin position="49"/>
        <end position="68"/>
    </location>
</feature>
<dbReference type="RefSeq" id="WP_180965423.1">
    <property type="nucleotide sequence ID" value="NZ_PNHK01000059.1"/>
</dbReference>
<feature type="region of interest" description="Disordered" evidence="1">
    <location>
        <begin position="24"/>
        <end position="68"/>
    </location>
</feature>
<keyword evidence="2" id="KW-0812">Transmembrane</keyword>
<keyword evidence="2" id="KW-1133">Transmembrane helix</keyword>
<evidence type="ECO:0000313" key="4">
    <source>
        <dbReference type="Proteomes" id="UP000235598"/>
    </source>
</evidence>
<name>A0A2N6VK27_9MICO</name>
<feature type="transmembrane region" description="Helical" evidence="2">
    <location>
        <begin position="123"/>
        <end position="153"/>
    </location>
</feature>
<sequence length="154" mass="16906">KAAAKALAEGRSIRVLNGEDALRELGLKSKPRKTQSTKPTLPHRPAPQNRATARQGNLQSSSGPSPLVNSDLRWWNDPARNLDDFPKKWWVTFAFDGKKFETSAEVVQKTYPKAVTILLQVTLWLIVLLGLVGFPFGLLVSVPAAAFAIFALVT</sequence>
<proteinExistence type="predicted"/>
<feature type="non-terminal residue" evidence="3">
    <location>
        <position position="154"/>
    </location>
</feature>